<keyword evidence="2" id="KW-0812">Transmembrane</keyword>
<dbReference type="Proteomes" id="UP001597045">
    <property type="component" value="Unassembled WGS sequence"/>
</dbReference>
<evidence type="ECO:0000313" key="3">
    <source>
        <dbReference type="EMBL" id="MFD1045255.1"/>
    </source>
</evidence>
<proteinExistence type="predicted"/>
<sequence>MTISGDGFKVINTSICARYRVGMDWALLLVLFALLIAPLFVGLRGLPPNAPRHLIIRALADYVVGVVQAVAAAVVLVLTAPWEELRRNVKRSVLPPGRGVHDQPDGETDRRDEDYEDQS</sequence>
<feature type="transmembrane region" description="Helical" evidence="2">
    <location>
        <begin position="62"/>
        <end position="82"/>
    </location>
</feature>
<protein>
    <submittedName>
        <fullName evidence="3">Uncharacterized protein</fullName>
    </submittedName>
</protein>
<keyword evidence="2" id="KW-1133">Transmembrane helix</keyword>
<feature type="region of interest" description="Disordered" evidence="1">
    <location>
        <begin position="93"/>
        <end position="119"/>
    </location>
</feature>
<name>A0ABW3M3L1_9PSEU</name>
<comment type="caution">
    <text evidence="3">The sequence shown here is derived from an EMBL/GenBank/DDBJ whole genome shotgun (WGS) entry which is preliminary data.</text>
</comment>
<gene>
    <name evidence="3" type="ORF">ACFQ1S_06440</name>
</gene>
<dbReference type="EMBL" id="JBHTIS010000247">
    <property type="protein sequence ID" value="MFD1045255.1"/>
    <property type="molecule type" value="Genomic_DNA"/>
</dbReference>
<feature type="compositionally biased region" description="Basic and acidic residues" evidence="1">
    <location>
        <begin position="99"/>
        <end position="113"/>
    </location>
</feature>
<organism evidence="3 4">
    <name type="scientific">Kibdelosporangium lantanae</name>
    <dbReference type="NCBI Taxonomy" id="1497396"/>
    <lineage>
        <taxon>Bacteria</taxon>
        <taxon>Bacillati</taxon>
        <taxon>Actinomycetota</taxon>
        <taxon>Actinomycetes</taxon>
        <taxon>Pseudonocardiales</taxon>
        <taxon>Pseudonocardiaceae</taxon>
        <taxon>Kibdelosporangium</taxon>
    </lineage>
</organism>
<keyword evidence="2" id="KW-0472">Membrane</keyword>
<keyword evidence="4" id="KW-1185">Reference proteome</keyword>
<feature type="transmembrane region" description="Helical" evidence="2">
    <location>
        <begin position="21"/>
        <end position="42"/>
    </location>
</feature>
<accession>A0ABW3M3L1</accession>
<evidence type="ECO:0000256" key="1">
    <source>
        <dbReference type="SAM" id="MobiDB-lite"/>
    </source>
</evidence>
<reference evidence="4" key="1">
    <citation type="journal article" date="2019" name="Int. J. Syst. Evol. Microbiol.">
        <title>The Global Catalogue of Microorganisms (GCM) 10K type strain sequencing project: providing services to taxonomists for standard genome sequencing and annotation.</title>
        <authorList>
            <consortium name="The Broad Institute Genomics Platform"/>
            <consortium name="The Broad Institute Genome Sequencing Center for Infectious Disease"/>
            <person name="Wu L."/>
            <person name="Ma J."/>
        </authorList>
    </citation>
    <scope>NUCLEOTIDE SEQUENCE [LARGE SCALE GENOMIC DNA]</scope>
    <source>
        <strain evidence="4">JCM 31486</strain>
    </source>
</reference>
<evidence type="ECO:0000256" key="2">
    <source>
        <dbReference type="SAM" id="Phobius"/>
    </source>
</evidence>
<evidence type="ECO:0000313" key="4">
    <source>
        <dbReference type="Proteomes" id="UP001597045"/>
    </source>
</evidence>